<sequence length="491" mass="56860">MVFQFNLSDSFDYLTDDYEFTNQPLFGESLITNNLLIMYETTLNRMLENYENNFEMEDVHSEIAKQIPIGCNISPPKIVILKPGNPPSCNDNVHAVCEMYRDDLPHSCNEHLYIVCDQAIFGRLIPYKETHNDVQLLLEQWHTSKDMCCTLITIFSGYEIFNLAASLGVRFLDKFEHVIDYRATCHVLELIWVAVEIALCQHVKRENKTMSDILNSNNYIIKVWYLFFLWTGYFIGHKIGIRRGNYCMQMTNLAAFAPLFPAARKYKYASSVAHYLAQVHDDSQLQKLLKIACSVNLTKELHYFAFDEALETYGVKFIKQNITGNVTDQQTMILKIKAIQSEKDHLSTLLAEYVDDVVMSQNIHTIKSRKYSLWLLVANLLSAFNNPNPMTNDLFKNASEINQEGIENILLFYETDKLCFQEVLAQDVYKTMPKTPEYHTRNINHYTYAQLDSIKKQKKNQIDNFNQELIVEQDTLVLQQASTSSVTNPLK</sequence>
<dbReference type="EMBL" id="WTPW01003834">
    <property type="protein sequence ID" value="KAF0333074.1"/>
    <property type="molecule type" value="Genomic_DNA"/>
</dbReference>
<comment type="caution">
    <text evidence="2">The sequence shown here is derived from an EMBL/GenBank/DDBJ whole genome shotgun (WGS) entry which is preliminary data.</text>
</comment>
<accession>A0A8H3WT69</accession>
<evidence type="ECO:0000256" key="1">
    <source>
        <dbReference type="SAM" id="Coils"/>
    </source>
</evidence>
<keyword evidence="3" id="KW-1185">Reference proteome</keyword>
<feature type="coiled-coil region" evidence="1">
    <location>
        <begin position="448"/>
        <end position="475"/>
    </location>
</feature>
<protein>
    <submittedName>
        <fullName evidence="2">Uncharacterized protein</fullName>
    </submittedName>
</protein>
<keyword evidence="1" id="KW-0175">Coiled coil</keyword>
<organism evidence="2 3">
    <name type="scientific">Gigaspora margarita</name>
    <dbReference type="NCBI Taxonomy" id="4874"/>
    <lineage>
        <taxon>Eukaryota</taxon>
        <taxon>Fungi</taxon>
        <taxon>Fungi incertae sedis</taxon>
        <taxon>Mucoromycota</taxon>
        <taxon>Glomeromycotina</taxon>
        <taxon>Glomeromycetes</taxon>
        <taxon>Diversisporales</taxon>
        <taxon>Gigasporaceae</taxon>
        <taxon>Gigaspora</taxon>
    </lineage>
</organism>
<evidence type="ECO:0000313" key="3">
    <source>
        <dbReference type="Proteomes" id="UP000439903"/>
    </source>
</evidence>
<proteinExistence type="predicted"/>
<evidence type="ECO:0000313" key="2">
    <source>
        <dbReference type="EMBL" id="KAF0333074.1"/>
    </source>
</evidence>
<dbReference type="OrthoDB" id="2335226at2759"/>
<dbReference type="AlphaFoldDB" id="A0A8H3WT69"/>
<name>A0A8H3WT69_GIGMA</name>
<dbReference type="Proteomes" id="UP000439903">
    <property type="component" value="Unassembled WGS sequence"/>
</dbReference>
<gene>
    <name evidence="2" type="ORF">F8M41_017063</name>
</gene>
<reference evidence="2 3" key="1">
    <citation type="journal article" date="2019" name="Environ. Microbiol.">
        <title>At the nexus of three kingdoms: the genome of the mycorrhizal fungus Gigaspora margarita provides insights into plant, endobacterial and fungal interactions.</title>
        <authorList>
            <person name="Venice F."/>
            <person name="Ghignone S."/>
            <person name="Salvioli di Fossalunga A."/>
            <person name="Amselem J."/>
            <person name="Novero M."/>
            <person name="Xianan X."/>
            <person name="Sedzielewska Toro K."/>
            <person name="Morin E."/>
            <person name="Lipzen A."/>
            <person name="Grigoriev I.V."/>
            <person name="Henrissat B."/>
            <person name="Martin F.M."/>
            <person name="Bonfante P."/>
        </authorList>
    </citation>
    <scope>NUCLEOTIDE SEQUENCE [LARGE SCALE GENOMIC DNA]</scope>
    <source>
        <strain evidence="2 3">BEG34</strain>
    </source>
</reference>